<name>A0A2S5B5F2_9BASI</name>
<dbReference type="Pfam" id="PF16884">
    <property type="entry name" value="ADH_N_2"/>
    <property type="match status" value="1"/>
</dbReference>
<dbReference type="SUPFAM" id="SSF50129">
    <property type="entry name" value="GroES-like"/>
    <property type="match status" value="1"/>
</dbReference>
<dbReference type="CDD" id="cd05288">
    <property type="entry name" value="PGDH"/>
    <property type="match status" value="1"/>
</dbReference>
<dbReference type="InterPro" id="IPR011032">
    <property type="entry name" value="GroES-like_sf"/>
</dbReference>
<dbReference type="SUPFAM" id="SSF51735">
    <property type="entry name" value="NAD(P)-binding Rossmann-fold domains"/>
    <property type="match status" value="1"/>
</dbReference>
<dbReference type="Gene3D" id="3.90.180.10">
    <property type="entry name" value="Medium-chain alcohol dehydrogenases, catalytic domain"/>
    <property type="match status" value="1"/>
</dbReference>
<dbReference type="Gene3D" id="3.40.50.720">
    <property type="entry name" value="NAD(P)-binding Rossmann-like Domain"/>
    <property type="match status" value="1"/>
</dbReference>
<evidence type="ECO:0000259" key="2">
    <source>
        <dbReference type="SMART" id="SM00829"/>
    </source>
</evidence>
<dbReference type="PANTHER" id="PTHR43205:SF7">
    <property type="entry name" value="PROSTAGLANDIN REDUCTASE 1"/>
    <property type="match status" value="1"/>
</dbReference>
<feature type="domain" description="Enoyl reductase (ER)" evidence="2">
    <location>
        <begin position="20"/>
        <end position="338"/>
    </location>
</feature>
<evidence type="ECO:0000313" key="4">
    <source>
        <dbReference type="Proteomes" id="UP000237144"/>
    </source>
</evidence>
<keyword evidence="1" id="KW-0560">Oxidoreductase</keyword>
<dbReference type="EMBL" id="PJQD01000063">
    <property type="protein sequence ID" value="POY72009.1"/>
    <property type="molecule type" value="Genomic_DNA"/>
</dbReference>
<dbReference type="Pfam" id="PF00107">
    <property type="entry name" value="ADH_zinc_N"/>
    <property type="match status" value="1"/>
</dbReference>
<dbReference type="InterPro" id="IPR013149">
    <property type="entry name" value="ADH-like_C"/>
</dbReference>
<dbReference type="InterPro" id="IPR020843">
    <property type="entry name" value="ER"/>
</dbReference>
<keyword evidence="4" id="KW-1185">Reference proteome</keyword>
<proteinExistence type="predicted"/>
<evidence type="ECO:0000313" key="3">
    <source>
        <dbReference type="EMBL" id="POY72009.1"/>
    </source>
</evidence>
<evidence type="ECO:0000256" key="1">
    <source>
        <dbReference type="ARBA" id="ARBA00023002"/>
    </source>
</evidence>
<dbReference type="AlphaFoldDB" id="A0A2S5B5F2"/>
<accession>A0A2S5B5F2</accession>
<comment type="caution">
    <text evidence="3">The sequence shown here is derived from an EMBL/GenBank/DDBJ whole genome shotgun (WGS) entry which is preliminary data.</text>
</comment>
<dbReference type="SMART" id="SM00829">
    <property type="entry name" value="PKS_ER"/>
    <property type="match status" value="1"/>
</dbReference>
<dbReference type="FunFam" id="3.40.50.720:FF:000121">
    <property type="entry name" value="Prostaglandin reductase 2"/>
    <property type="match status" value="1"/>
</dbReference>
<dbReference type="Proteomes" id="UP000237144">
    <property type="component" value="Unassembled WGS sequence"/>
</dbReference>
<reference evidence="3 4" key="1">
    <citation type="journal article" date="2018" name="Front. Microbiol.">
        <title>Prospects for Fungal Bioremediation of Acidic Radioactive Waste Sites: Characterization and Genome Sequence of Rhodotorula taiwanensis MD1149.</title>
        <authorList>
            <person name="Tkavc R."/>
            <person name="Matrosova V.Y."/>
            <person name="Grichenko O.E."/>
            <person name="Gostincar C."/>
            <person name="Volpe R.P."/>
            <person name="Klimenkova P."/>
            <person name="Gaidamakova E.K."/>
            <person name="Zhou C.E."/>
            <person name="Stewart B.J."/>
            <person name="Lyman M.G."/>
            <person name="Malfatti S.A."/>
            <person name="Rubinfeld B."/>
            <person name="Courtot M."/>
            <person name="Singh J."/>
            <person name="Dalgard C.L."/>
            <person name="Hamilton T."/>
            <person name="Frey K.G."/>
            <person name="Gunde-Cimerman N."/>
            <person name="Dugan L."/>
            <person name="Daly M.J."/>
        </authorList>
    </citation>
    <scope>NUCLEOTIDE SEQUENCE [LARGE SCALE GENOMIC DNA]</scope>
    <source>
        <strain evidence="3 4">MD1149</strain>
    </source>
</reference>
<organism evidence="3 4">
    <name type="scientific">Rhodotorula taiwanensis</name>
    <dbReference type="NCBI Taxonomy" id="741276"/>
    <lineage>
        <taxon>Eukaryota</taxon>
        <taxon>Fungi</taxon>
        <taxon>Dikarya</taxon>
        <taxon>Basidiomycota</taxon>
        <taxon>Pucciniomycotina</taxon>
        <taxon>Microbotryomycetes</taxon>
        <taxon>Sporidiobolales</taxon>
        <taxon>Sporidiobolaceae</taxon>
        <taxon>Rhodotorula</taxon>
    </lineage>
</organism>
<dbReference type="InterPro" id="IPR036291">
    <property type="entry name" value="NAD(P)-bd_dom_sf"/>
</dbReference>
<gene>
    <name evidence="3" type="ORF">BMF94_5018</name>
</gene>
<dbReference type="PANTHER" id="PTHR43205">
    <property type="entry name" value="PROSTAGLANDIN REDUCTASE"/>
    <property type="match status" value="1"/>
</dbReference>
<dbReference type="GO" id="GO:0016628">
    <property type="term" value="F:oxidoreductase activity, acting on the CH-CH group of donors, NAD or NADP as acceptor"/>
    <property type="evidence" value="ECO:0007669"/>
    <property type="project" value="InterPro"/>
</dbReference>
<dbReference type="InterPro" id="IPR041694">
    <property type="entry name" value="ADH_N_2"/>
</dbReference>
<sequence length="341" mass="37319">MVSNASLIYAKPPHGAPVPGETIKRVVDDNFDPETVALNGGILVQAKALSMDPYMRGRMRDPKVKSYNQPFPLDKPLLTLAVGVVVRSEYDGIKPGQIFKGMFDMSEYAVVPAQLVKMGRTIENKEELPWSTLLGACGMPGATAWCGLYDIGKPKKGETIFVSAASGAVGQIVGQLAKREGLFTIGSAGSDDKVAFLKEIGYDVAFNYKTTSTEEVLEQHQLDIYWDNVGGATLDAALKNFRHHGRIIACGAISEYNVPEAERRGIKNCKSDMNVVTHSLRYQGFIVSNHNQDQFNAEMPQLVKSGEVKIKEHVTKGIDNGESFLDMLEGRNFGKAVIVFE</sequence>
<dbReference type="InterPro" id="IPR045010">
    <property type="entry name" value="MDR_fam"/>
</dbReference>
<dbReference type="OrthoDB" id="809632at2759"/>
<protein>
    <recommendedName>
        <fullName evidence="2">Enoyl reductase (ER) domain-containing protein</fullName>
    </recommendedName>
</protein>